<keyword evidence="3" id="KW-1185">Reference proteome</keyword>
<name>A0A062UEQ7_9PROT</name>
<evidence type="ECO:0000313" key="3">
    <source>
        <dbReference type="Proteomes" id="UP000027190"/>
    </source>
</evidence>
<sequence length="133" mass="14634">MTSRLFLAIVAMFGLIPAALLTGEHFSTGTACPLIGPLPACLLVFAGYGLIFYSAMAWGWKRHLAFLAGWLPVAFLAFLATVLEIANGPFCPRAFGFLPQCFLSLLLSVLIGAVWVTGILRHRKARYFERSRR</sequence>
<dbReference type="Proteomes" id="UP000027190">
    <property type="component" value="Unassembled WGS sequence"/>
</dbReference>
<protein>
    <submittedName>
        <fullName evidence="2">Uncharacterized protein</fullName>
    </submittedName>
</protein>
<feature type="transmembrane region" description="Helical" evidence="1">
    <location>
        <begin position="33"/>
        <end position="52"/>
    </location>
</feature>
<keyword evidence="1" id="KW-1133">Transmembrane helix</keyword>
<dbReference type="AlphaFoldDB" id="A0A062UEQ7"/>
<gene>
    <name evidence="2" type="ORF">HY30_07850</name>
</gene>
<feature type="transmembrane region" description="Helical" evidence="1">
    <location>
        <begin position="64"/>
        <end position="85"/>
    </location>
</feature>
<keyword evidence="1" id="KW-0812">Transmembrane</keyword>
<organism evidence="2 3">
    <name type="scientific">Hyphomonas chukchiensis</name>
    <dbReference type="NCBI Taxonomy" id="1280947"/>
    <lineage>
        <taxon>Bacteria</taxon>
        <taxon>Pseudomonadati</taxon>
        <taxon>Pseudomonadota</taxon>
        <taxon>Alphaproteobacteria</taxon>
        <taxon>Hyphomonadales</taxon>
        <taxon>Hyphomonadaceae</taxon>
        <taxon>Hyphomonas</taxon>
    </lineage>
</organism>
<evidence type="ECO:0000256" key="1">
    <source>
        <dbReference type="SAM" id="Phobius"/>
    </source>
</evidence>
<dbReference type="STRING" id="1280947.HY30_07850"/>
<accession>A0A062UEQ7</accession>
<proteinExistence type="predicted"/>
<feature type="transmembrane region" description="Helical" evidence="1">
    <location>
        <begin position="97"/>
        <end position="120"/>
    </location>
</feature>
<reference evidence="2 3" key="1">
    <citation type="journal article" date="2014" name="Antonie Van Leeuwenhoek">
        <title>Hyphomonas beringensis sp. nov. and Hyphomonas chukchiensis sp. nov., isolated from surface seawater of the Bering Sea and Chukchi Sea.</title>
        <authorList>
            <person name="Li C."/>
            <person name="Lai Q."/>
            <person name="Li G."/>
            <person name="Dong C."/>
            <person name="Wang J."/>
            <person name="Liao Y."/>
            <person name="Shao Z."/>
        </authorList>
    </citation>
    <scope>NUCLEOTIDE SEQUENCE [LARGE SCALE GENOMIC DNA]</scope>
    <source>
        <strain evidence="2 3">BH-BN04-4</strain>
    </source>
</reference>
<keyword evidence="1" id="KW-0472">Membrane</keyword>
<comment type="caution">
    <text evidence="2">The sequence shown here is derived from an EMBL/GenBank/DDBJ whole genome shotgun (WGS) entry which is preliminary data.</text>
</comment>
<dbReference type="EMBL" id="AWFG01000052">
    <property type="protein sequence ID" value="KCZ56158.1"/>
    <property type="molecule type" value="Genomic_DNA"/>
</dbReference>
<evidence type="ECO:0000313" key="2">
    <source>
        <dbReference type="EMBL" id="KCZ56158.1"/>
    </source>
</evidence>